<reference evidence="7 8" key="1">
    <citation type="submission" date="2019-08" db="EMBL/GenBank/DDBJ databases">
        <title>In-depth cultivation of the pig gut microbiome towards novel bacterial diversity and tailored functional studies.</title>
        <authorList>
            <person name="Wylensek D."/>
            <person name="Hitch T.C.A."/>
            <person name="Clavel T."/>
        </authorList>
    </citation>
    <scope>NUCLEOTIDE SEQUENCE [LARGE SCALE GENOMIC DNA]</scope>
    <source>
        <strain evidence="7 8">MUC/MUC-530-WT-4D</strain>
    </source>
</reference>
<evidence type="ECO:0000313" key="7">
    <source>
        <dbReference type="EMBL" id="MST73711.1"/>
    </source>
</evidence>
<dbReference type="RefSeq" id="WP_328596816.1">
    <property type="nucleotide sequence ID" value="NZ_VUNI01000002.1"/>
</dbReference>
<evidence type="ECO:0000259" key="6">
    <source>
        <dbReference type="PROSITE" id="PS50937"/>
    </source>
</evidence>
<organism evidence="7 8">
    <name type="scientific">Roseburia porci</name>
    <dbReference type="NCBI Taxonomy" id="2605790"/>
    <lineage>
        <taxon>Bacteria</taxon>
        <taxon>Bacillati</taxon>
        <taxon>Bacillota</taxon>
        <taxon>Clostridia</taxon>
        <taxon>Lachnospirales</taxon>
        <taxon>Lachnospiraceae</taxon>
        <taxon>Roseburia</taxon>
    </lineage>
</organism>
<dbReference type="InterPro" id="IPR047057">
    <property type="entry name" value="MerR_fam"/>
</dbReference>
<dbReference type="PROSITE" id="PS50937">
    <property type="entry name" value="HTH_MERR_2"/>
    <property type="match status" value="1"/>
</dbReference>
<dbReference type="InterPro" id="IPR009061">
    <property type="entry name" value="DNA-bd_dom_put_sf"/>
</dbReference>
<dbReference type="PANTHER" id="PTHR30204:SF69">
    <property type="entry name" value="MERR-FAMILY TRANSCRIPTIONAL REGULATOR"/>
    <property type="match status" value="1"/>
</dbReference>
<dbReference type="GO" id="GO:0003677">
    <property type="term" value="F:DNA binding"/>
    <property type="evidence" value="ECO:0007669"/>
    <property type="project" value="UniProtKB-KW"/>
</dbReference>
<evidence type="ECO:0000256" key="1">
    <source>
        <dbReference type="ARBA" id="ARBA00022491"/>
    </source>
</evidence>
<dbReference type="AlphaFoldDB" id="A0A6L5YPX7"/>
<proteinExistence type="predicted"/>
<dbReference type="Pfam" id="PF13411">
    <property type="entry name" value="MerR_1"/>
    <property type="match status" value="1"/>
</dbReference>
<gene>
    <name evidence="7" type="ORF">FYJ75_01510</name>
</gene>
<dbReference type="SUPFAM" id="SSF46955">
    <property type="entry name" value="Putative DNA-binding domain"/>
    <property type="match status" value="1"/>
</dbReference>
<dbReference type="CDD" id="cd04764">
    <property type="entry name" value="HTH_MlrA-like_sg1"/>
    <property type="match status" value="1"/>
</dbReference>
<evidence type="ECO:0000256" key="5">
    <source>
        <dbReference type="SAM" id="MobiDB-lite"/>
    </source>
</evidence>
<feature type="region of interest" description="Disordered" evidence="5">
    <location>
        <begin position="196"/>
        <end position="221"/>
    </location>
</feature>
<evidence type="ECO:0000256" key="2">
    <source>
        <dbReference type="ARBA" id="ARBA00023015"/>
    </source>
</evidence>
<keyword evidence="8" id="KW-1185">Reference proteome</keyword>
<accession>A0A6L5YPX7</accession>
<dbReference type="Proteomes" id="UP000474024">
    <property type="component" value="Unassembled WGS sequence"/>
</dbReference>
<dbReference type="GO" id="GO:0003700">
    <property type="term" value="F:DNA-binding transcription factor activity"/>
    <property type="evidence" value="ECO:0007669"/>
    <property type="project" value="InterPro"/>
</dbReference>
<name>A0A6L5YPX7_9FIRM</name>
<keyword evidence="3" id="KW-0238">DNA-binding</keyword>
<feature type="compositionally biased region" description="Basic residues" evidence="5">
    <location>
        <begin position="196"/>
        <end position="205"/>
    </location>
</feature>
<comment type="caution">
    <text evidence="7">The sequence shown here is derived from an EMBL/GenBank/DDBJ whole genome shotgun (WGS) entry which is preliminary data.</text>
</comment>
<evidence type="ECO:0000256" key="4">
    <source>
        <dbReference type="ARBA" id="ARBA00023163"/>
    </source>
</evidence>
<evidence type="ECO:0000256" key="3">
    <source>
        <dbReference type="ARBA" id="ARBA00023125"/>
    </source>
</evidence>
<feature type="compositionally biased region" description="Basic and acidic residues" evidence="5">
    <location>
        <begin position="206"/>
        <end position="221"/>
    </location>
</feature>
<dbReference type="Gene3D" id="1.10.1660.10">
    <property type="match status" value="1"/>
</dbReference>
<feature type="domain" description="HTH merR-type" evidence="6">
    <location>
        <begin position="5"/>
        <end position="73"/>
    </location>
</feature>
<dbReference type="EMBL" id="VUNI01000002">
    <property type="protein sequence ID" value="MST73711.1"/>
    <property type="molecule type" value="Genomic_DNA"/>
</dbReference>
<keyword evidence="1" id="KW-0678">Repressor</keyword>
<evidence type="ECO:0000313" key="8">
    <source>
        <dbReference type="Proteomes" id="UP000474024"/>
    </source>
</evidence>
<sequence length="221" mass="25482">MEKVRYMISDAANLVNVETHVLRYWEDELALTIPRNEMGHRYYTKENIKEFQKIKELKDKGYQLKAIRMLIHNGNIEEFTPVDHPADHPMEPPEPVSAGQAVKVPAASVASAQPVLKQSVQQMDAEDRMTQFRELMAEIVGHAISLNNEELSVAISQEVQERILKEMDYLARAQEDAEEERFRKLDAAIRGNVQKRHSLFRKKDKKSGASKKEDNKKRLSQ</sequence>
<dbReference type="SMART" id="SM00422">
    <property type="entry name" value="HTH_MERR"/>
    <property type="match status" value="1"/>
</dbReference>
<dbReference type="PANTHER" id="PTHR30204">
    <property type="entry name" value="REDOX-CYCLING DRUG-SENSING TRANSCRIPTIONAL ACTIVATOR SOXR"/>
    <property type="match status" value="1"/>
</dbReference>
<protein>
    <submittedName>
        <fullName evidence="7">MerR family transcriptional regulator</fullName>
    </submittedName>
</protein>
<keyword evidence="4" id="KW-0804">Transcription</keyword>
<dbReference type="InterPro" id="IPR000551">
    <property type="entry name" value="MerR-type_HTH_dom"/>
</dbReference>
<keyword evidence="2" id="KW-0805">Transcription regulation</keyword>